<dbReference type="CDD" id="cd00586">
    <property type="entry name" value="4HBT"/>
    <property type="match status" value="1"/>
</dbReference>
<accession>A0A060JDN8</accession>
<dbReference type="PANTHER" id="PTHR12475:SF4">
    <property type="entry name" value="PROTEIN THEM6"/>
    <property type="match status" value="1"/>
</dbReference>
<name>A0A060JDN8_9MICO</name>
<dbReference type="STRING" id="529884.Rhola_00000490"/>
<dbReference type="Pfam" id="PF13279">
    <property type="entry name" value="4HBT_2"/>
    <property type="match status" value="1"/>
</dbReference>
<dbReference type="HOGENOM" id="CLU_091107_1_0_11"/>
<dbReference type="eggNOG" id="COG0824">
    <property type="taxonomic scope" value="Bacteria"/>
</dbReference>
<evidence type="ECO:0000313" key="2">
    <source>
        <dbReference type="Proteomes" id="UP000067708"/>
    </source>
</evidence>
<keyword evidence="2" id="KW-1185">Reference proteome</keyword>
<dbReference type="KEGG" id="rla:Rhola_00000490"/>
<dbReference type="Proteomes" id="UP000067708">
    <property type="component" value="Chromosome"/>
</dbReference>
<dbReference type="SUPFAM" id="SSF54637">
    <property type="entry name" value="Thioesterase/thiol ester dehydrase-isomerase"/>
    <property type="match status" value="1"/>
</dbReference>
<organism evidence="1 2">
    <name type="scientific">Rhodoluna lacicola</name>
    <dbReference type="NCBI Taxonomy" id="529884"/>
    <lineage>
        <taxon>Bacteria</taxon>
        <taxon>Bacillati</taxon>
        <taxon>Actinomycetota</taxon>
        <taxon>Actinomycetes</taxon>
        <taxon>Micrococcales</taxon>
        <taxon>Microbacteriaceae</taxon>
        <taxon>Luna cluster</taxon>
        <taxon>Luna-1 subcluster</taxon>
        <taxon>Rhodoluna</taxon>
    </lineage>
</organism>
<protein>
    <submittedName>
        <fullName evidence="1">Putative thioesterase</fullName>
    </submittedName>
</protein>
<dbReference type="InterPro" id="IPR029069">
    <property type="entry name" value="HotDog_dom_sf"/>
</dbReference>
<dbReference type="OrthoDB" id="3727779at2"/>
<dbReference type="RefSeq" id="WP_038501534.1">
    <property type="nucleotide sequence ID" value="NZ_AP026911.1"/>
</dbReference>
<dbReference type="AlphaFoldDB" id="A0A060JDN8"/>
<gene>
    <name evidence="1" type="ORF">Rhola_00000490</name>
</gene>
<dbReference type="Gene3D" id="3.10.129.10">
    <property type="entry name" value="Hotdog Thioesterase"/>
    <property type="match status" value="1"/>
</dbReference>
<sequence length="182" mass="21606">MNLWLRLLYEKLTWRLRTRESWLAVGRRTYRVWPSDLDVFNHMNNGVYLTLMDLSRYDLGLRSGIWQKWNKLGWYPVVVASTITFRKSLMPWQSFDIESKVIGWDDQAFYFEQRFVVADEIYSKAIVRIRFLKRKRGILTPMEVLEGTGGWDGTRPELPQWVKDWSVSASLPKGKEAAPNIW</sequence>
<dbReference type="PANTHER" id="PTHR12475">
    <property type="match status" value="1"/>
</dbReference>
<dbReference type="EMBL" id="CP007490">
    <property type="protein sequence ID" value="AIC46880.1"/>
    <property type="molecule type" value="Genomic_DNA"/>
</dbReference>
<proteinExistence type="predicted"/>
<evidence type="ECO:0000313" key="1">
    <source>
        <dbReference type="EMBL" id="AIC46880.1"/>
    </source>
</evidence>
<dbReference type="InterPro" id="IPR051490">
    <property type="entry name" value="THEM6_lcsJ_thioesterase"/>
</dbReference>
<reference evidence="1 2" key="1">
    <citation type="journal article" date="2014" name="Int. J. Syst. Evol. Microbiol.">
        <title>Rhodoluna lacicola gen. nov., sp. nov., a planktonic freshwater bacterium with stream-lined genome.</title>
        <authorList>
            <person name="Hahn M."/>
            <person name="Schmidt J."/>
            <person name="Taipale S.J."/>
            <person name="Doolittle W.F."/>
            <person name="Koll U."/>
        </authorList>
    </citation>
    <scope>NUCLEOTIDE SEQUENCE [LARGE SCALE GENOMIC DNA]</scope>
    <source>
        <strain evidence="1 2">MWH-Ta8</strain>
    </source>
</reference>